<feature type="compositionally biased region" description="Basic and acidic residues" evidence="1">
    <location>
        <begin position="81"/>
        <end position="96"/>
    </location>
</feature>
<proteinExistence type="predicted"/>
<sequence>MLRQWHRYRNLKKRKVSCSSRGCSTVKKTSQEDDTLETDEQIDKAAVISDPPSVKSSQQEANAVDVPVKSEQLVLTSTDIIETKPSDKTSKEKDCEGEVEAGLSATKYQNESEEVEPPVKDREAETNKKEDESQAVVGSLQEAISVSEASAVCDKDCNTVFDVEVSSLQRCVKLQTMCLL</sequence>
<dbReference type="AlphaFoldDB" id="A0A0S7EW67"/>
<gene>
    <name evidence="2" type="primary">PPUP8291</name>
</gene>
<accession>A0A0S7EW67</accession>
<reference evidence="2" key="1">
    <citation type="submission" date="2014-12" db="EMBL/GenBank/DDBJ databases">
        <title>Parallel Evolution in Life History Adaptation Evident in the Tissue-Specific Poeciliopsis prolifica transcriptome.</title>
        <authorList>
            <person name="Jue N.K."/>
            <person name="Foley R.J."/>
            <person name="Obergfell C."/>
            <person name="Reznick D.N."/>
            <person name="O'Neill R.J."/>
            <person name="O'Neill M.J."/>
        </authorList>
    </citation>
    <scope>NUCLEOTIDE SEQUENCE</scope>
</reference>
<feature type="compositionally biased region" description="Basic and acidic residues" evidence="1">
    <location>
        <begin position="117"/>
        <end position="132"/>
    </location>
</feature>
<protein>
    <submittedName>
        <fullName evidence="2">PPUP8291</fullName>
    </submittedName>
</protein>
<dbReference type="EMBL" id="GBYX01475747">
    <property type="protein sequence ID" value="JAO05930.1"/>
    <property type="molecule type" value="Transcribed_RNA"/>
</dbReference>
<name>A0A0S7EW67_9TELE</name>
<organism evidence="2">
    <name type="scientific">Poeciliopsis prolifica</name>
    <name type="common">blackstripe livebearer</name>
    <dbReference type="NCBI Taxonomy" id="188132"/>
    <lineage>
        <taxon>Eukaryota</taxon>
        <taxon>Metazoa</taxon>
        <taxon>Chordata</taxon>
        <taxon>Craniata</taxon>
        <taxon>Vertebrata</taxon>
        <taxon>Euteleostomi</taxon>
        <taxon>Actinopterygii</taxon>
        <taxon>Neopterygii</taxon>
        <taxon>Teleostei</taxon>
        <taxon>Neoteleostei</taxon>
        <taxon>Acanthomorphata</taxon>
        <taxon>Ovalentaria</taxon>
        <taxon>Atherinomorphae</taxon>
        <taxon>Cyprinodontiformes</taxon>
        <taxon>Poeciliidae</taxon>
        <taxon>Poeciliinae</taxon>
        <taxon>Poeciliopsis</taxon>
    </lineage>
</organism>
<feature type="region of interest" description="Disordered" evidence="1">
    <location>
        <begin position="45"/>
        <end position="135"/>
    </location>
</feature>
<evidence type="ECO:0000256" key="1">
    <source>
        <dbReference type="SAM" id="MobiDB-lite"/>
    </source>
</evidence>
<evidence type="ECO:0000313" key="2">
    <source>
        <dbReference type="EMBL" id="JAO05930.1"/>
    </source>
</evidence>